<name>A0ABW0AB83_9ACTN</name>
<proteinExistence type="predicted"/>
<comment type="caution">
    <text evidence="1">The sequence shown here is derived from an EMBL/GenBank/DDBJ whole genome shotgun (WGS) entry which is preliminary data.</text>
</comment>
<dbReference type="RefSeq" id="WP_382049102.1">
    <property type="nucleotide sequence ID" value="NZ_JBHSKJ010000022.1"/>
</dbReference>
<sequence>MTRIAEAQALPDWLELARLWLSFGRFRPRTDPEVLSPAAQSVLTGIRRAVAELDDEALRTAALEFVPRGWLVEALADALLVHAADRDDACGSTPLWEEDGRREEERRLSLATAAEYELQAVTTDAPASWGPAVRPALTCAVVWRAATLAAVSAHVAGEPEAPHLSWKLAGPGHWVATTWLPGATHPVTVEISERTASSERPVGRLPLAVEGAFRWSVTWNTGSGACVVEAGNSSGLGYAQWHAGQFLTRMRNAPGGARHAGRLLIPVVAGAADRVVVPVRTLGLGEVLDAVFSRFGQELTAPLLTEAGRRVWLSLPHSLGREPVSAVAAILADLEAPVPEQGEEVNRAMADEAAFTSFLAAHAVALTAGARAYLAGLADSGPGPDSIGHRHQAAMRSLLALLETSPQAAAAAEWEIGPPPAGGYRTLLDPEHLGDHVRFHAPRGDRPEGVTPSQLAMVREEICQGVAATTTTQMRSFFHGHFLPDPPVRFAVSFRITDDPTEADLSYAPEVSPGTAELCLPATADWSERVAAGEAVLAGLPVTEVLRRDRTGRPDVVRIVEPDVLPQEPEDPDDRVVRWDLKALTRIVNVDWSTSGPRLFTPAPAGGR</sequence>
<evidence type="ECO:0000313" key="2">
    <source>
        <dbReference type="Proteomes" id="UP001596222"/>
    </source>
</evidence>
<dbReference type="EMBL" id="JBHSKJ010000022">
    <property type="protein sequence ID" value="MFC5148934.1"/>
    <property type="molecule type" value="Genomic_DNA"/>
</dbReference>
<dbReference type="Proteomes" id="UP001596222">
    <property type="component" value="Unassembled WGS sequence"/>
</dbReference>
<evidence type="ECO:0000313" key="1">
    <source>
        <dbReference type="EMBL" id="MFC5148934.1"/>
    </source>
</evidence>
<keyword evidence="2" id="KW-1185">Reference proteome</keyword>
<accession>A0ABW0AB83</accession>
<organism evidence="1 2">
    <name type="scientific">Streptomyces aureoversilis</name>
    <dbReference type="NCBI Taxonomy" id="67277"/>
    <lineage>
        <taxon>Bacteria</taxon>
        <taxon>Bacillati</taxon>
        <taxon>Actinomycetota</taxon>
        <taxon>Actinomycetes</taxon>
        <taxon>Kitasatosporales</taxon>
        <taxon>Streptomycetaceae</taxon>
        <taxon>Streptomyces</taxon>
    </lineage>
</organism>
<protein>
    <submittedName>
        <fullName evidence="1">Uncharacterized protein</fullName>
    </submittedName>
</protein>
<gene>
    <name evidence="1" type="ORF">ACFPP6_30150</name>
</gene>
<reference evidence="2" key="1">
    <citation type="journal article" date="2019" name="Int. J. Syst. Evol. Microbiol.">
        <title>The Global Catalogue of Microorganisms (GCM) 10K type strain sequencing project: providing services to taxonomists for standard genome sequencing and annotation.</title>
        <authorList>
            <consortium name="The Broad Institute Genomics Platform"/>
            <consortium name="The Broad Institute Genome Sequencing Center for Infectious Disease"/>
            <person name="Wu L."/>
            <person name="Ma J."/>
        </authorList>
    </citation>
    <scope>NUCLEOTIDE SEQUENCE [LARGE SCALE GENOMIC DNA]</scope>
    <source>
        <strain evidence="2">CGMCC 4.1641</strain>
    </source>
</reference>